<feature type="transmembrane region" description="Helical" evidence="2">
    <location>
        <begin position="242"/>
        <end position="260"/>
    </location>
</feature>
<accession>A0ABD3N6S9</accession>
<evidence type="ECO:0000313" key="4">
    <source>
        <dbReference type="EMBL" id="KAL3771814.1"/>
    </source>
</evidence>
<evidence type="ECO:0000259" key="3">
    <source>
        <dbReference type="Pfam" id="PF01569"/>
    </source>
</evidence>
<feature type="domain" description="Phosphatidic acid phosphatase type 2/haloperoxidase" evidence="3">
    <location>
        <begin position="197"/>
        <end position="289"/>
    </location>
</feature>
<protein>
    <recommendedName>
        <fullName evidence="3">Phosphatidic acid phosphatase type 2/haloperoxidase domain-containing protein</fullName>
    </recommendedName>
</protein>
<dbReference type="PANTHER" id="PTHR14969">
    <property type="entry name" value="SPHINGOSINE-1-PHOSPHATE PHOSPHOHYDROLASE"/>
    <property type="match status" value="1"/>
</dbReference>
<keyword evidence="2" id="KW-0812">Transmembrane</keyword>
<dbReference type="PANTHER" id="PTHR14969:SF13">
    <property type="entry name" value="AT30094P"/>
    <property type="match status" value="1"/>
</dbReference>
<sequence length="333" mass="36670">MQKQQQIIDQALVWKPFSLTYITYPIFHLSDTDSDSSDDGSNSIHSNLLRLLFPQLMALLSLFPIFFICALSSSSIVYKDVLAAYLLVGTVIVAGVTSVLKEMIGESRPPSPVGRARNENENGDDDDDAGGASVEYGMPSNHSSVAFFGATFVVLYVLFHRGKHRRRQHQPHWRNGGGGSRGDDVAGGGELLSSSASSARRNGKSSSSKSSHHSSIISPSSSLLSSFTTTIRVVYHHLHTTLPALSAILIASGCAYSRVYLQYHTWNQVIVGSLLGIGCGVLWYALFTMEVIQKKLRWMDGMIEELEMLERSYWICDNGIDGENDDDDERKSK</sequence>
<feature type="compositionally biased region" description="Low complexity" evidence="1">
    <location>
        <begin position="193"/>
        <end position="220"/>
    </location>
</feature>
<feature type="transmembrane region" description="Helical" evidence="2">
    <location>
        <begin position="12"/>
        <end position="29"/>
    </location>
</feature>
<name>A0ABD3N6S9_9STRA</name>
<feature type="compositionally biased region" description="Gly residues" evidence="1">
    <location>
        <begin position="175"/>
        <end position="190"/>
    </location>
</feature>
<evidence type="ECO:0000256" key="2">
    <source>
        <dbReference type="SAM" id="Phobius"/>
    </source>
</evidence>
<reference evidence="4 5" key="1">
    <citation type="submission" date="2024-10" db="EMBL/GenBank/DDBJ databases">
        <title>Updated reference genomes for cyclostephanoid diatoms.</title>
        <authorList>
            <person name="Roberts W.R."/>
            <person name="Alverson A.J."/>
        </authorList>
    </citation>
    <scope>NUCLEOTIDE SEQUENCE [LARGE SCALE GENOMIC DNA]</scope>
    <source>
        <strain evidence="4 5">AJA232-27</strain>
    </source>
</reference>
<organism evidence="4 5">
    <name type="scientific">Discostella pseudostelligera</name>
    <dbReference type="NCBI Taxonomy" id="259834"/>
    <lineage>
        <taxon>Eukaryota</taxon>
        <taxon>Sar</taxon>
        <taxon>Stramenopiles</taxon>
        <taxon>Ochrophyta</taxon>
        <taxon>Bacillariophyta</taxon>
        <taxon>Coscinodiscophyceae</taxon>
        <taxon>Thalassiosirophycidae</taxon>
        <taxon>Stephanodiscales</taxon>
        <taxon>Stephanodiscaceae</taxon>
        <taxon>Discostella</taxon>
    </lineage>
</organism>
<feature type="transmembrane region" description="Helical" evidence="2">
    <location>
        <begin position="82"/>
        <end position="100"/>
    </location>
</feature>
<feature type="transmembrane region" description="Helical" evidence="2">
    <location>
        <begin position="49"/>
        <end position="70"/>
    </location>
</feature>
<feature type="transmembrane region" description="Helical" evidence="2">
    <location>
        <begin position="266"/>
        <end position="287"/>
    </location>
</feature>
<keyword evidence="5" id="KW-1185">Reference proteome</keyword>
<feature type="transmembrane region" description="Helical" evidence="2">
    <location>
        <begin position="142"/>
        <end position="159"/>
    </location>
</feature>
<proteinExistence type="predicted"/>
<evidence type="ECO:0000256" key="1">
    <source>
        <dbReference type="SAM" id="MobiDB-lite"/>
    </source>
</evidence>
<evidence type="ECO:0000313" key="5">
    <source>
        <dbReference type="Proteomes" id="UP001530293"/>
    </source>
</evidence>
<dbReference type="Proteomes" id="UP001530293">
    <property type="component" value="Unassembled WGS sequence"/>
</dbReference>
<comment type="caution">
    <text evidence="4">The sequence shown here is derived from an EMBL/GenBank/DDBJ whole genome shotgun (WGS) entry which is preliminary data.</text>
</comment>
<dbReference type="Pfam" id="PF01569">
    <property type="entry name" value="PAP2"/>
    <property type="match status" value="2"/>
</dbReference>
<feature type="region of interest" description="Disordered" evidence="1">
    <location>
        <begin position="106"/>
        <end position="135"/>
    </location>
</feature>
<feature type="domain" description="Phosphatidic acid phosphatase type 2/haloperoxidase" evidence="3">
    <location>
        <begin position="84"/>
        <end position="160"/>
    </location>
</feature>
<keyword evidence="2" id="KW-1133">Transmembrane helix</keyword>
<dbReference type="InterPro" id="IPR000326">
    <property type="entry name" value="PAP2/HPO"/>
</dbReference>
<keyword evidence="2" id="KW-0472">Membrane</keyword>
<gene>
    <name evidence="4" type="ORF">ACHAWU_004373</name>
</gene>
<feature type="region of interest" description="Disordered" evidence="1">
    <location>
        <begin position="167"/>
        <end position="220"/>
    </location>
</feature>
<dbReference type="Gene3D" id="1.20.144.10">
    <property type="entry name" value="Phosphatidic acid phosphatase type 2/haloperoxidase"/>
    <property type="match status" value="1"/>
</dbReference>
<dbReference type="AlphaFoldDB" id="A0ABD3N6S9"/>
<dbReference type="EMBL" id="JALLBG020000020">
    <property type="protein sequence ID" value="KAL3771814.1"/>
    <property type="molecule type" value="Genomic_DNA"/>
</dbReference>
<dbReference type="InterPro" id="IPR036938">
    <property type="entry name" value="PAP2/HPO_sf"/>
</dbReference>
<dbReference type="SUPFAM" id="SSF48317">
    <property type="entry name" value="Acid phosphatase/Vanadium-dependent haloperoxidase"/>
    <property type="match status" value="1"/>
</dbReference>